<dbReference type="PANTHER" id="PTHR43141">
    <property type="entry name" value="CYTOCHROME BD2 SUBUNIT II"/>
    <property type="match status" value="1"/>
</dbReference>
<gene>
    <name evidence="13" type="primary">cydB</name>
    <name evidence="13" type="ORF">DSM19430T_12260</name>
</gene>
<proteinExistence type="inferred from homology"/>
<name>A0A7J0BTR0_9BACT</name>
<accession>A0A7J0BTR0</accession>
<dbReference type="RefSeq" id="WP_174409206.1">
    <property type="nucleotide sequence ID" value="NZ_BLVP01000006.1"/>
</dbReference>
<keyword evidence="9 12" id="KW-1133">Transmembrane helix</keyword>
<evidence type="ECO:0000313" key="14">
    <source>
        <dbReference type="Proteomes" id="UP000503820"/>
    </source>
</evidence>
<dbReference type="GO" id="GO:0019646">
    <property type="term" value="P:aerobic electron transport chain"/>
    <property type="evidence" value="ECO:0007669"/>
    <property type="project" value="TreeGrafter"/>
</dbReference>
<keyword evidence="7" id="KW-0479">Metal-binding</keyword>
<organism evidence="13 14">
    <name type="scientific">Desulfovibrio psychrotolerans</name>
    <dbReference type="NCBI Taxonomy" id="415242"/>
    <lineage>
        <taxon>Bacteria</taxon>
        <taxon>Pseudomonadati</taxon>
        <taxon>Thermodesulfobacteriota</taxon>
        <taxon>Desulfovibrionia</taxon>
        <taxon>Desulfovibrionales</taxon>
        <taxon>Desulfovibrionaceae</taxon>
        <taxon>Desulfovibrio</taxon>
    </lineage>
</organism>
<dbReference type="InterPro" id="IPR003317">
    <property type="entry name" value="Cyt-d_oxidase_su2"/>
</dbReference>
<feature type="transmembrane region" description="Helical" evidence="12">
    <location>
        <begin position="81"/>
        <end position="98"/>
    </location>
</feature>
<evidence type="ECO:0000256" key="11">
    <source>
        <dbReference type="ARBA" id="ARBA00023136"/>
    </source>
</evidence>
<keyword evidence="8" id="KW-0249">Electron transport</keyword>
<dbReference type="EMBL" id="BLVP01000006">
    <property type="protein sequence ID" value="GFM36542.1"/>
    <property type="molecule type" value="Genomic_DNA"/>
</dbReference>
<dbReference type="GO" id="GO:0046872">
    <property type="term" value="F:metal ion binding"/>
    <property type="evidence" value="ECO:0007669"/>
    <property type="project" value="UniProtKB-KW"/>
</dbReference>
<dbReference type="AlphaFoldDB" id="A0A7J0BTR0"/>
<keyword evidence="14" id="KW-1185">Reference proteome</keyword>
<evidence type="ECO:0000256" key="12">
    <source>
        <dbReference type="SAM" id="Phobius"/>
    </source>
</evidence>
<evidence type="ECO:0000313" key="13">
    <source>
        <dbReference type="EMBL" id="GFM36542.1"/>
    </source>
</evidence>
<keyword evidence="11 12" id="KW-0472">Membrane</keyword>
<evidence type="ECO:0000256" key="8">
    <source>
        <dbReference type="ARBA" id="ARBA00022982"/>
    </source>
</evidence>
<dbReference type="PIRSF" id="PIRSF000267">
    <property type="entry name" value="Cyt_oxidse_sub2"/>
    <property type="match status" value="1"/>
</dbReference>
<keyword evidence="6 12" id="KW-0812">Transmembrane</keyword>
<feature type="transmembrane region" description="Helical" evidence="12">
    <location>
        <begin position="6"/>
        <end position="36"/>
    </location>
</feature>
<dbReference type="Proteomes" id="UP000503820">
    <property type="component" value="Unassembled WGS sequence"/>
</dbReference>
<keyword evidence="4" id="KW-1003">Cell membrane</keyword>
<feature type="transmembrane region" description="Helical" evidence="12">
    <location>
        <begin position="159"/>
        <end position="180"/>
    </location>
</feature>
<evidence type="ECO:0000256" key="7">
    <source>
        <dbReference type="ARBA" id="ARBA00022723"/>
    </source>
</evidence>
<comment type="caution">
    <text evidence="13">The sequence shown here is derived from an EMBL/GenBank/DDBJ whole genome shotgun (WGS) entry which is preliminary data.</text>
</comment>
<evidence type="ECO:0000256" key="4">
    <source>
        <dbReference type="ARBA" id="ARBA00022475"/>
    </source>
</evidence>
<evidence type="ECO:0000256" key="3">
    <source>
        <dbReference type="ARBA" id="ARBA00022448"/>
    </source>
</evidence>
<keyword evidence="3" id="KW-0813">Transport</keyword>
<feature type="transmembrane region" description="Helical" evidence="12">
    <location>
        <begin position="224"/>
        <end position="243"/>
    </location>
</feature>
<evidence type="ECO:0000256" key="5">
    <source>
        <dbReference type="ARBA" id="ARBA00022617"/>
    </source>
</evidence>
<feature type="transmembrane region" description="Helical" evidence="12">
    <location>
        <begin position="200"/>
        <end position="218"/>
    </location>
</feature>
<feature type="transmembrane region" description="Helical" evidence="12">
    <location>
        <begin position="255"/>
        <end position="280"/>
    </location>
</feature>
<evidence type="ECO:0000256" key="2">
    <source>
        <dbReference type="ARBA" id="ARBA00007543"/>
    </source>
</evidence>
<dbReference type="NCBIfam" id="TIGR00203">
    <property type="entry name" value="cydB"/>
    <property type="match status" value="1"/>
</dbReference>
<comment type="subcellular location">
    <subcellularLocation>
        <location evidence="1">Cell membrane</location>
        <topology evidence="1">Multi-pass membrane protein</topology>
    </subcellularLocation>
</comment>
<dbReference type="Pfam" id="PF02322">
    <property type="entry name" value="Cyt_bd_oxida_II"/>
    <property type="match status" value="1"/>
</dbReference>
<comment type="similarity">
    <text evidence="2">Belongs to the cytochrome ubiquinol oxidase subunit 2 family.</text>
</comment>
<keyword evidence="10" id="KW-0408">Iron</keyword>
<sequence length="342" mass="37598">MFLETTWFVIWGILWAVYFVLDGFDLGLGTIMPFLAEGEQEKRTIYNSAAPFWDGNEVWLITAGGVTFAAFPKAYAVMFSALYAPLFLLLFGLIFRAASFEFRNKIDSDAWRKVWDTFLFLGSFLPALLLGVAFANLFQGIPVDGDGVYHGSLIKLLNPYGLLGGVLFVLMFSLHGALWLGVKSTGRIHEKAMRAASGIWPYFLAATLAFLAATAVYTNLYANYLAIPPLLIILLLAVVGLFTTRMFIGCDSAPMAWACSAVTIFSCTLFGVVGMYPALLPSSIDSIYSVTIYNAASSTLTLKIMLGVALTFVPVVIGYQAWVYRVFSFKITDKDLASDEAY</sequence>
<feature type="transmembrane region" description="Helical" evidence="12">
    <location>
        <begin position="118"/>
        <end position="139"/>
    </location>
</feature>
<evidence type="ECO:0000256" key="1">
    <source>
        <dbReference type="ARBA" id="ARBA00004651"/>
    </source>
</evidence>
<protein>
    <submittedName>
        <fullName evidence="13">Cytochrome c oxidase assembly protein</fullName>
    </submittedName>
</protein>
<evidence type="ECO:0000256" key="10">
    <source>
        <dbReference type="ARBA" id="ARBA00023004"/>
    </source>
</evidence>
<keyword evidence="5" id="KW-0349">Heme</keyword>
<dbReference type="GO" id="GO:0009055">
    <property type="term" value="F:electron transfer activity"/>
    <property type="evidence" value="ECO:0007669"/>
    <property type="project" value="TreeGrafter"/>
</dbReference>
<dbReference type="GO" id="GO:0070069">
    <property type="term" value="C:cytochrome complex"/>
    <property type="evidence" value="ECO:0007669"/>
    <property type="project" value="TreeGrafter"/>
</dbReference>
<dbReference type="GO" id="GO:0016682">
    <property type="term" value="F:oxidoreductase activity, acting on diphenols and related substances as donors, oxygen as acceptor"/>
    <property type="evidence" value="ECO:0007669"/>
    <property type="project" value="TreeGrafter"/>
</dbReference>
<dbReference type="GO" id="GO:0005886">
    <property type="term" value="C:plasma membrane"/>
    <property type="evidence" value="ECO:0007669"/>
    <property type="project" value="UniProtKB-SubCell"/>
</dbReference>
<evidence type="ECO:0000256" key="6">
    <source>
        <dbReference type="ARBA" id="ARBA00022692"/>
    </source>
</evidence>
<feature type="transmembrane region" description="Helical" evidence="12">
    <location>
        <begin position="300"/>
        <end position="324"/>
    </location>
</feature>
<dbReference type="PANTHER" id="PTHR43141:SF5">
    <property type="entry name" value="CYTOCHROME BD-I UBIQUINOL OXIDASE SUBUNIT 2"/>
    <property type="match status" value="1"/>
</dbReference>
<evidence type="ECO:0000256" key="9">
    <source>
        <dbReference type="ARBA" id="ARBA00022989"/>
    </source>
</evidence>
<reference evidence="13 14" key="1">
    <citation type="submission" date="2020-05" db="EMBL/GenBank/DDBJ databases">
        <title>Draft genome sequence of Desulfovibrio psychrotolerans JS1T.</title>
        <authorList>
            <person name="Ueno A."/>
            <person name="Tamazawa S."/>
            <person name="Tamamura S."/>
            <person name="Murakami T."/>
            <person name="Kiyama T."/>
            <person name="Inomata H."/>
            <person name="Amano Y."/>
            <person name="Miyakawa K."/>
            <person name="Tamaki H."/>
            <person name="Naganuma T."/>
            <person name="Kaneko K."/>
        </authorList>
    </citation>
    <scope>NUCLEOTIDE SEQUENCE [LARGE SCALE GENOMIC DNA]</scope>
    <source>
        <strain evidence="13 14">JS1</strain>
    </source>
</reference>